<evidence type="ECO:0000313" key="1">
    <source>
        <dbReference type="EMBL" id="MFD2186358.1"/>
    </source>
</evidence>
<dbReference type="Proteomes" id="UP001597344">
    <property type="component" value="Unassembled WGS sequence"/>
</dbReference>
<dbReference type="EMBL" id="JBHUHY010000003">
    <property type="protein sequence ID" value="MFD2186358.1"/>
    <property type="molecule type" value="Genomic_DNA"/>
</dbReference>
<name>A0ABW5ATN3_9FLAO</name>
<gene>
    <name evidence="1" type="ORF">ACFSJT_06105</name>
</gene>
<reference evidence="2" key="1">
    <citation type="journal article" date="2019" name="Int. J. Syst. Evol. Microbiol.">
        <title>The Global Catalogue of Microorganisms (GCM) 10K type strain sequencing project: providing services to taxonomists for standard genome sequencing and annotation.</title>
        <authorList>
            <consortium name="The Broad Institute Genomics Platform"/>
            <consortium name="The Broad Institute Genome Sequencing Center for Infectious Disease"/>
            <person name="Wu L."/>
            <person name="Ma J."/>
        </authorList>
    </citation>
    <scope>NUCLEOTIDE SEQUENCE [LARGE SCALE GENOMIC DNA]</scope>
    <source>
        <strain evidence="2">DT92</strain>
    </source>
</reference>
<accession>A0ABW5ATN3</accession>
<evidence type="ECO:0000313" key="2">
    <source>
        <dbReference type="Proteomes" id="UP001597344"/>
    </source>
</evidence>
<protein>
    <submittedName>
        <fullName evidence="1">Uncharacterized protein</fullName>
    </submittedName>
</protein>
<sequence length="80" mass="8991">MFSFIQLADLHVFDHDSDDVDCKICLLASENQNDGYIGVEILKAPCVIAIPTDVVRTTYEQRYFDSSNNYSFLNKAPPSA</sequence>
<organism evidence="1 2">
    <name type="scientific">Aquimarina celericrescens</name>
    <dbReference type="NCBI Taxonomy" id="1964542"/>
    <lineage>
        <taxon>Bacteria</taxon>
        <taxon>Pseudomonadati</taxon>
        <taxon>Bacteroidota</taxon>
        <taxon>Flavobacteriia</taxon>
        <taxon>Flavobacteriales</taxon>
        <taxon>Flavobacteriaceae</taxon>
        <taxon>Aquimarina</taxon>
    </lineage>
</organism>
<keyword evidence="2" id="KW-1185">Reference proteome</keyword>
<proteinExistence type="predicted"/>
<comment type="caution">
    <text evidence="1">The sequence shown here is derived from an EMBL/GenBank/DDBJ whole genome shotgun (WGS) entry which is preliminary data.</text>
</comment>